<feature type="region of interest" description="Disordered" evidence="1">
    <location>
        <begin position="211"/>
        <end position="233"/>
    </location>
</feature>
<gene>
    <name evidence="2" type="ORF">PG991_010677</name>
</gene>
<name>A0ABR1RBZ0_9PEZI</name>
<reference evidence="2 3" key="1">
    <citation type="submission" date="2023-01" db="EMBL/GenBank/DDBJ databases">
        <title>Analysis of 21 Apiospora genomes using comparative genomics revels a genus with tremendous synthesis potential of carbohydrate active enzymes and secondary metabolites.</title>
        <authorList>
            <person name="Sorensen T."/>
        </authorList>
    </citation>
    <scope>NUCLEOTIDE SEQUENCE [LARGE SCALE GENOMIC DNA]</scope>
    <source>
        <strain evidence="2 3">CBS 20057</strain>
    </source>
</reference>
<feature type="region of interest" description="Disordered" evidence="1">
    <location>
        <begin position="1"/>
        <end position="34"/>
    </location>
</feature>
<dbReference type="Proteomes" id="UP001396898">
    <property type="component" value="Unassembled WGS sequence"/>
</dbReference>
<protein>
    <submittedName>
        <fullName evidence="2">Uncharacterized protein</fullName>
    </submittedName>
</protein>
<evidence type="ECO:0000313" key="2">
    <source>
        <dbReference type="EMBL" id="KAK8008126.1"/>
    </source>
</evidence>
<comment type="caution">
    <text evidence="2">The sequence shown here is derived from an EMBL/GenBank/DDBJ whole genome shotgun (WGS) entry which is preliminary data.</text>
</comment>
<keyword evidence="3" id="KW-1185">Reference proteome</keyword>
<accession>A0ABR1RBZ0</accession>
<feature type="region of interest" description="Disordered" evidence="1">
    <location>
        <begin position="89"/>
        <end position="114"/>
    </location>
</feature>
<dbReference type="EMBL" id="JAQQWI010000016">
    <property type="protein sequence ID" value="KAK8008126.1"/>
    <property type="molecule type" value="Genomic_DNA"/>
</dbReference>
<feature type="compositionally biased region" description="Basic residues" evidence="1">
    <location>
        <begin position="1"/>
        <end position="29"/>
    </location>
</feature>
<evidence type="ECO:0000313" key="3">
    <source>
        <dbReference type="Proteomes" id="UP001396898"/>
    </source>
</evidence>
<sequence length="233" mass="25344">MNSFTRPKRHNTDRHAPDRRHHPARRRPQHLVPRNDTAHAALHDLDDEVLLVGDAEHVRLLLGHVRHGQARVVQISQSRGRGRVRVGLPPLDLPRKGSLVRPREEAPRRRPHRQRPLDVAQLARVRVRVWPAAERELEEEGAALPAAQARGAAGAQAQLGDLGAALVARLAGGDGGRGELVGEGRDLVGLADVGPEARGLVFDDLVDGEGHTLRQGGEVEGDGHLSDAHGEFQ</sequence>
<evidence type="ECO:0000256" key="1">
    <source>
        <dbReference type="SAM" id="MobiDB-lite"/>
    </source>
</evidence>
<organism evidence="2 3">
    <name type="scientific">Apiospora marii</name>
    <dbReference type="NCBI Taxonomy" id="335849"/>
    <lineage>
        <taxon>Eukaryota</taxon>
        <taxon>Fungi</taxon>
        <taxon>Dikarya</taxon>
        <taxon>Ascomycota</taxon>
        <taxon>Pezizomycotina</taxon>
        <taxon>Sordariomycetes</taxon>
        <taxon>Xylariomycetidae</taxon>
        <taxon>Amphisphaeriales</taxon>
        <taxon>Apiosporaceae</taxon>
        <taxon>Apiospora</taxon>
    </lineage>
</organism>
<feature type="compositionally biased region" description="Basic and acidic residues" evidence="1">
    <location>
        <begin position="221"/>
        <end position="233"/>
    </location>
</feature>
<proteinExistence type="predicted"/>